<keyword evidence="6" id="KW-0508">mRNA splicing</keyword>
<dbReference type="PANTHER" id="PTHR15592">
    <property type="entry name" value="MATRIN 3/NUCLEAR PROTEIN 220-RELATED"/>
    <property type="match status" value="1"/>
</dbReference>
<evidence type="ECO:0000259" key="8">
    <source>
        <dbReference type="PROSITE" id="PS50102"/>
    </source>
</evidence>
<feature type="domain" description="RRM" evidence="8">
    <location>
        <begin position="274"/>
        <end position="351"/>
    </location>
</feature>
<dbReference type="PROSITE" id="PS50102">
    <property type="entry name" value="RRM"/>
    <property type="match status" value="4"/>
</dbReference>
<name>A0A8P4KST2_DICLA</name>
<dbReference type="Proteomes" id="UP000694389">
    <property type="component" value="Unassembled WGS sequence"/>
</dbReference>
<evidence type="ECO:0000256" key="4">
    <source>
        <dbReference type="ARBA" id="ARBA00022884"/>
    </source>
</evidence>
<keyword evidence="10" id="KW-1185">Reference proteome</keyword>
<dbReference type="GeneTree" id="ENSGT01050000244924"/>
<dbReference type="Gene3D" id="3.30.70.330">
    <property type="match status" value="4"/>
</dbReference>
<accession>A0A8P4KST2</accession>
<dbReference type="FunFam" id="3.30.70.330:FF:000032">
    <property type="entry name" value="Polypyrimidine tract-binding protein 2 isoform 1"/>
    <property type="match status" value="1"/>
</dbReference>
<dbReference type="GO" id="GO:0006397">
    <property type="term" value="P:mRNA processing"/>
    <property type="evidence" value="ECO:0007669"/>
    <property type="project" value="UniProtKB-KW"/>
</dbReference>
<keyword evidence="3" id="KW-0677">Repeat</keyword>
<dbReference type="InterPro" id="IPR000504">
    <property type="entry name" value="RRM_dom"/>
</dbReference>
<keyword evidence="2" id="KW-0507">mRNA processing</keyword>
<dbReference type="AlphaFoldDB" id="A0A8P4KST2"/>
<dbReference type="Pfam" id="PF11835">
    <property type="entry name" value="RRM_8"/>
    <property type="match status" value="1"/>
</dbReference>
<evidence type="ECO:0000313" key="10">
    <source>
        <dbReference type="Proteomes" id="UP000694389"/>
    </source>
</evidence>
<dbReference type="Pfam" id="PF13893">
    <property type="entry name" value="RRM_5"/>
    <property type="match status" value="2"/>
</dbReference>
<dbReference type="FunFam" id="3.30.70.330:FF:000341">
    <property type="entry name" value="Hephaestus, isoform C"/>
    <property type="match status" value="1"/>
</dbReference>
<evidence type="ECO:0000256" key="5">
    <source>
        <dbReference type="ARBA" id="ARBA00022990"/>
    </source>
</evidence>
<dbReference type="CDD" id="cd12778">
    <property type="entry name" value="RRM1_PTBP2"/>
    <property type="match status" value="1"/>
</dbReference>
<dbReference type="InterPro" id="IPR035979">
    <property type="entry name" value="RBD_domain_sf"/>
</dbReference>
<feature type="domain" description="RRM" evidence="8">
    <location>
        <begin position="140"/>
        <end position="216"/>
    </location>
</feature>
<feature type="domain" description="RRM" evidence="8">
    <location>
        <begin position="20"/>
        <end position="104"/>
    </location>
</feature>
<dbReference type="SMART" id="SM00360">
    <property type="entry name" value="RRM"/>
    <property type="match status" value="4"/>
</dbReference>
<keyword evidence="5" id="KW-0007">Acetylation</keyword>
<keyword evidence="4 7" id="KW-0694">RNA-binding</keyword>
<dbReference type="NCBIfam" id="TIGR01649">
    <property type="entry name" value="hnRNP-L_PTB"/>
    <property type="match status" value="1"/>
</dbReference>
<protein>
    <recommendedName>
        <fullName evidence="8">RRM domain-containing protein</fullName>
    </recommendedName>
</protein>
<dbReference type="InterPro" id="IPR035002">
    <property type="entry name" value="PTBP2_RRM1"/>
</dbReference>
<evidence type="ECO:0000256" key="1">
    <source>
        <dbReference type="ARBA" id="ARBA00022553"/>
    </source>
</evidence>
<dbReference type="FunFam" id="3.30.70.330:FF:000018">
    <property type="entry name" value="Polypyrimidine tract-binding protein 2 isoform 1"/>
    <property type="match status" value="1"/>
</dbReference>
<dbReference type="GO" id="GO:0008380">
    <property type="term" value="P:RNA splicing"/>
    <property type="evidence" value="ECO:0007669"/>
    <property type="project" value="UniProtKB-KW"/>
</dbReference>
<sequence>MTANGSDSKKQRLDESPPSRVLHIRKLPNEVSETEVIALGLPFGKVTNILMLKGKNQAFLELGTEEAAITMVNYYTAVTPQVRNTPVFIQYSNHKELKTDSALNQRAQAVLQAVSAVQDGSSPSSDPGVLDLAPPPSPVLRIIIDNMFYPVTLDVLQQIFSKFGTVMKIITFTKNNQFQALLQFSDPVNAQQAKLSLDGQNIYNSCCTLRIDFSKLVNLNVKYNNDKSRDYTRPDLPTGDGESASKDHSLLGKYTSVCIHLHLIHSYLRLDIHNILGVKTVALLMHRPPSTLGYCFASGVYGDVQRVKILYNKKDSALIQLSDGNQAQLAMSHLNGQKVFGKVMRVTLSKHQTVALPREGLDDQLLTKDFSGSPLHRFKKPGSKNFQNIFPPSATLHLSNIRDGVGEDDLRLLFSNSGGTVKAFKFFQDRKMSLIQMSSVEEAIQALMDLHNYDMGGNHHLKVSFSKSTI</sequence>
<evidence type="ECO:0000256" key="3">
    <source>
        <dbReference type="ARBA" id="ARBA00022737"/>
    </source>
</evidence>
<proteinExistence type="predicted"/>
<dbReference type="FunFam" id="3.30.70.330:FF:000036">
    <property type="entry name" value="polypyrimidine tract-binding protein 1 isoform X2"/>
    <property type="match status" value="1"/>
</dbReference>
<dbReference type="GO" id="GO:0003723">
    <property type="term" value="F:RNA binding"/>
    <property type="evidence" value="ECO:0007669"/>
    <property type="project" value="UniProtKB-UniRule"/>
</dbReference>
<evidence type="ECO:0000256" key="2">
    <source>
        <dbReference type="ARBA" id="ARBA00022664"/>
    </source>
</evidence>
<evidence type="ECO:0000256" key="6">
    <source>
        <dbReference type="ARBA" id="ARBA00023187"/>
    </source>
</evidence>
<dbReference type="InterPro" id="IPR012677">
    <property type="entry name" value="Nucleotide-bd_a/b_plait_sf"/>
</dbReference>
<feature type="domain" description="RRM" evidence="8">
    <location>
        <begin position="394"/>
        <end position="468"/>
    </location>
</feature>
<reference evidence="9" key="1">
    <citation type="submission" date="2025-08" db="UniProtKB">
        <authorList>
            <consortium name="Ensembl"/>
        </authorList>
    </citation>
    <scope>IDENTIFICATION</scope>
</reference>
<evidence type="ECO:0000256" key="7">
    <source>
        <dbReference type="PROSITE-ProRule" id="PRU00176"/>
    </source>
</evidence>
<gene>
    <name evidence="9" type="primary">LOC127361496</name>
</gene>
<dbReference type="SUPFAM" id="SSF54928">
    <property type="entry name" value="RNA-binding domain, RBD"/>
    <property type="match status" value="4"/>
</dbReference>
<dbReference type="GO" id="GO:0005634">
    <property type="term" value="C:nucleus"/>
    <property type="evidence" value="ECO:0007669"/>
    <property type="project" value="InterPro"/>
</dbReference>
<dbReference type="InterPro" id="IPR021790">
    <property type="entry name" value="PTBP1-like_RRM2"/>
</dbReference>
<dbReference type="CDD" id="cd12693">
    <property type="entry name" value="RRM2_PTBP1_like"/>
    <property type="match status" value="1"/>
</dbReference>
<organism evidence="9 10">
    <name type="scientific">Dicentrarchus labrax</name>
    <name type="common">European seabass</name>
    <name type="synonym">Morone labrax</name>
    <dbReference type="NCBI Taxonomy" id="13489"/>
    <lineage>
        <taxon>Eukaryota</taxon>
        <taxon>Metazoa</taxon>
        <taxon>Chordata</taxon>
        <taxon>Craniata</taxon>
        <taxon>Vertebrata</taxon>
        <taxon>Euteleostomi</taxon>
        <taxon>Actinopterygii</taxon>
        <taxon>Neopterygii</taxon>
        <taxon>Teleostei</taxon>
        <taxon>Neoteleostei</taxon>
        <taxon>Acanthomorphata</taxon>
        <taxon>Eupercaria</taxon>
        <taxon>Moronidae</taxon>
        <taxon>Dicentrarchus</taxon>
    </lineage>
</organism>
<reference evidence="9" key="2">
    <citation type="submission" date="2025-09" db="UniProtKB">
        <authorList>
            <consortium name="Ensembl"/>
        </authorList>
    </citation>
    <scope>IDENTIFICATION</scope>
</reference>
<dbReference type="InterPro" id="IPR006536">
    <property type="entry name" value="HnRNP-L/PTB"/>
</dbReference>
<evidence type="ECO:0000313" key="9">
    <source>
        <dbReference type="Ensembl" id="ENSDLAP00005080630.1"/>
    </source>
</evidence>
<dbReference type="Ensembl" id="ENSDLAT00005068705.1">
    <property type="protein sequence ID" value="ENSDLAP00005080630.1"/>
    <property type="gene ID" value="ENSDLAG00005000666.2"/>
</dbReference>
<keyword evidence="1" id="KW-0597">Phosphoprotein</keyword>